<gene>
    <name evidence="1" type="ORF">AOA14_13515</name>
</gene>
<evidence type="ECO:0000313" key="2">
    <source>
        <dbReference type="Proteomes" id="UP000076234"/>
    </source>
</evidence>
<dbReference type="EMBL" id="CP013342">
    <property type="protein sequence ID" value="AMU95627.1"/>
    <property type="molecule type" value="Genomic_DNA"/>
</dbReference>
<dbReference type="KEGG" id="ster:AOA14_13515"/>
<dbReference type="RefSeq" id="WP_062902167.1">
    <property type="nucleotide sequence ID" value="NZ_CP013342.1"/>
</dbReference>
<reference evidence="1 2" key="2">
    <citation type="journal article" date="2016" name="Genome Announc.">
        <title>Complete Genome Sequence of Sphingopyxis terrae Strain 203-1 (NBRC 111660), a Polyethylene Glycol Degrader.</title>
        <authorList>
            <person name="Ohtsubo Y."/>
            <person name="Nonoyama S."/>
            <person name="Nagata Y."/>
            <person name="Numata M."/>
            <person name="Tsuchikane K."/>
            <person name="Hosoyama A."/>
            <person name="Yamazoe A."/>
            <person name="Tsuda M."/>
            <person name="Fujita N."/>
            <person name="Kawai F."/>
        </authorList>
    </citation>
    <scope>NUCLEOTIDE SEQUENCE [LARGE SCALE GENOMIC DNA]</scope>
    <source>
        <strain evidence="1 2">203-1</strain>
    </source>
</reference>
<organism evidence="1 2">
    <name type="scientific">Sphingopyxis terrae subsp. terrae NBRC 15098</name>
    <dbReference type="NCBI Taxonomy" id="1219058"/>
    <lineage>
        <taxon>Bacteria</taxon>
        <taxon>Pseudomonadati</taxon>
        <taxon>Pseudomonadota</taxon>
        <taxon>Alphaproteobacteria</taxon>
        <taxon>Sphingomonadales</taxon>
        <taxon>Sphingomonadaceae</taxon>
        <taxon>Sphingopyxis</taxon>
    </lineage>
</organism>
<dbReference type="Proteomes" id="UP000076234">
    <property type="component" value="Chromosome"/>
</dbReference>
<accession>A0A142W251</accession>
<evidence type="ECO:0000313" key="1">
    <source>
        <dbReference type="EMBL" id="AMU95627.1"/>
    </source>
</evidence>
<protein>
    <submittedName>
        <fullName evidence="1">Uncharacterized protein</fullName>
    </submittedName>
</protein>
<sequence>MKMSAKFSLLIGSGLLAAGVVWAQSTVIVYERRAPGRAAMIGIPPQGWTKASLSHALQGARLVKNPESAPGSLERQLAQEAFAAEPLATPALSVLIQSLAADGTQRKSERLIELAAELSRRDNLVNAMQIDEALKRKQTQRAMGLLGRAMSVDYEVRYMYLERMAAGTASAGASDVLVPMLGRNPKWSLDYWNAVLRVPNALVRAGEIRRRIAGTPWNVNNPSKTDFELIAELAKRGHPALARDIASSLGMSVTSSGELLAGSMFNHQPRFVPFEWELLQTGDVGATIDSKAGTLAISSLPGASGVVARQLIEISAPGVYRLRWSLAGLAANPDALLKFRLTCAEPTRAGPPIPPITIGEGNGSAVLTIPTSSCAWYGATLEFGAQSSSVGTDIAIERLSLRRE</sequence>
<reference evidence="2" key="1">
    <citation type="submission" date="2015-11" db="EMBL/GenBank/DDBJ databases">
        <title>Complete genome sequence of a polyethylene glycol-degrading strain Sphingopyxis terrae strain 203-1 (NBRC 15098).</title>
        <authorList>
            <person name="Yoshiyuki O."/>
            <person name="Shouta N."/>
            <person name="Nagata Y."/>
            <person name="Numata M."/>
            <person name="Tsuchikane K."/>
            <person name="Hosoyama A."/>
            <person name="Yamazoe A."/>
            <person name="Tsuda M."/>
            <person name="Fujita N."/>
            <person name="Kawai F."/>
        </authorList>
    </citation>
    <scope>NUCLEOTIDE SEQUENCE [LARGE SCALE GENOMIC DNA]</scope>
    <source>
        <strain evidence="2">203-1</strain>
    </source>
</reference>
<name>A0A142W251_9SPHN</name>
<dbReference type="STRING" id="1219058.AOA14_13515"/>
<proteinExistence type="predicted"/>
<dbReference type="AlphaFoldDB" id="A0A142W251"/>